<keyword evidence="2" id="KW-1185">Reference proteome</keyword>
<reference evidence="2" key="1">
    <citation type="journal article" date="2015" name="Nat. Genet.">
        <title>The genome and transcriptome of the zoonotic hookworm Ancylostoma ceylanicum identify infection-specific gene families.</title>
        <authorList>
            <person name="Schwarz E.M."/>
            <person name="Hu Y."/>
            <person name="Antoshechkin I."/>
            <person name="Miller M.M."/>
            <person name="Sternberg P.W."/>
            <person name="Aroian R.V."/>
        </authorList>
    </citation>
    <scope>NUCLEOTIDE SEQUENCE</scope>
    <source>
        <strain evidence="2">HY135</strain>
    </source>
</reference>
<proteinExistence type="predicted"/>
<name>A0A016V0X9_9BILA</name>
<evidence type="ECO:0000313" key="2">
    <source>
        <dbReference type="Proteomes" id="UP000024635"/>
    </source>
</evidence>
<evidence type="ECO:0000313" key="1">
    <source>
        <dbReference type="EMBL" id="EYC20662.1"/>
    </source>
</evidence>
<comment type="caution">
    <text evidence="1">The sequence shown here is derived from an EMBL/GenBank/DDBJ whole genome shotgun (WGS) entry which is preliminary data.</text>
</comment>
<organism evidence="1 2">
    <name type="scientific">Ancylostoma ceylanicum</name>
    <dbReference type="NCBI Taxonomy" id="53326"/>
    <lineage>
        <taxon>Eukaryota</taxon>
        <taxon>Metazoa</taxon>
        <taxon>Ecdysozoa</taxon>
        <taxon>Nematoda</taxon>
        <taxon>Chromadorea</taxon>
        <taxon>Rhabditida</taxon>
        <taxon>Rhabditina</taxon>
        <taxon>Rhabditomorpha</taxon>
        <taxon>Strongyloidea</taxon>
        <taxon>Ancylostomatidae</taxon>
        <taxon>Ancylostomatinae</taxon>
        <taxon>Ancylostoma</taxon>
    </lineage>
</organism>
<protein>
    <submittedName>
        <fullName evidence="1">Uncharacterized protein</fullName>
    </submittedName>
</protein>
<dbReference type="Proteomes" id="UP000024635">
    <property type="component" value="Unassembled WGS sequence"/>
</dbReference>
<dbReference type="EMBL" id="JARK01001357">
    <property type="protein sequence ID" value="EYC20662.1"/>
    <property type="molecule type" value="Genomic_DNA"/>
</dbReference>
<accession>A0A016V0X9</accession>
<gene>
    <name evidence="1" type="primary">Acey_s0021.g351</name>
    <name evidence="1" type="ORF">Y032_0021g351</name>
</gene>
<dbReference type="AlphaFoldDB" id="A0A016V0X9"/>
<sequence length="125" mass="14258">MPSDGPSAKQSLWFHHLAYAYTKSSSSKSAAFNWRVNYRLSETTSPPTRSRIHACQQSTSSSLLCVSRFTVIFLISTDDLAVTWAAWGDSSFRIHCICNLLYILFTELKCWSELVHFPLGMERMK</sequence>